<reference evidence="1 2" key="1">
    <citation type="submission" date="2014-01" db="EMBL/GenBank/DDBJ databases">
        <title>Genome sequence and analysis of Xanthomonas arboricola pv. pruni.</title>
        <authorList>
            <person name="Fujikawa T."/>
            <person name="Nakazono-Nagaoka E."/>
        </authorList>
    </citation>
    <scope>NUCLEOTIDE SEQUENCE [LARGE SCALE GENOMIC DNA]</scope>
    <source>
        <strain evidence="2">MAFF 301420</strain>
    </source>
</reference>
<sequence>MDAMRPSLYAPLSLLACTALA</sequence>
<dbReference type="AlphaFoldDB" id="W4SKK9"/>
<keyword evidence="1" id="KW-0449">Lipoprotein</keyword>
<dbReference type="Proteomes" id="UP000019084">
    <property type="component" value="Unassembled WGS sequence"/>
</dbReference>
<feature type="non-terminal residue" evidence="1">
    <location>
        <position position="21"/>
    </location>
</feature>
<name>W4SKK9_9XANT</name>
<dbReference type="EMBL" id="BAVC01000296">
    <property type="protein sequence ID" value="GAE57056.1"/>
    <property type="molecule type" value="Genomic_DNA"/>
</dbReference>
<gene>
    <name evidence="1" type="ORF">XPR_3691</name>
</gene>
<comment type="caution">
    <text evidence="1">The sequence shown here is derived from an EMBL/GenBank/DDBJ whole genome shotgun (WGS) entry which is preliminary data.</text>
</comment>
<dbReference type="PROSITE" id="PS51257">
    <property type="entry name" value="PROKAR_LIPOPROTEIN"/>
    <property type="match status" value="1"/>
</dbReference>
<evidence type="ECO:0000313" key="2">
    <source>
        <dbReference type="Proteomes" id="UP000019084"/>
    </source>
</evidence>
<accession>W4SKK9</accession>
<organism evidence="1 2">
    <name type="scientific">Xanthomonas arboricola pv. pruni MAFF 301420</name>
    <dbReference type="NCBI Taxonomy" id="1418095"/>
    <lineage>
        <taxon>Bacteria</taxon>
        <taxon>Pseudomonadati</taxon>
        <taxon>Pseudomonadota</taxon>
        <taxon>Gammaproteobacteria</taxon>
        <taxon>Lysobacterales</taxon>
        <taxon>Lysobacteraceae</taxon>
        <taxon>Xanthomonas</taxon>
    </lineage>
</organism>
<evidence type="ECO:0000313" key="1">
    <source>
        <dbReference type="EMBL" id="GAE57056.1"/>
    </source>
</evidence>
<proteinExistence type="predicted"/>
<protein>
    <submittedName>
        <fullName evidence="1">5'-nucleotidase, lipoprotein</fullName>
    </submittedName>
</protein>